<protein>
    <submittedName>
        <fullName evidence="1">Uncharacterized protein</fullName>
    </submittedName>
</protein>
<accession>A0A133U720</accession>
<dbReference type="Proteomes" id="UP000070589">
    <property type="component" value="Unassembled WGS sequence"/>
</dbReference>
<name>A0A133U720_9EURY</name>
<dbReference type="AlphaFoldDB" id="A0A133U720"/>
<evidence type="ECO:0000313" key="1">
    <source>
        <dbReference type="EMBL" id="KXA89994.1"/>
    </source>
</evidence>
<comment type="caution">
    <text evidence="1">The sequence shown here is derived from an EMBL/GenBank/DDBJ whole genome shotgun (WGS) entry which is preliminary data.</text>
</comment>
<sequence>MSFLSLPFKIGTPLVELPVGRKLREREERSTWRWREHDRFSIYLKVTMFQELCTDCHAQHKIDPKNPERR</sequence>
<keyword evidence="2" id="KW-1185">Reference proteome</keyword>
<organism evidence="1 2">
    <name type="scientific">candidate division MSBL1 archaeon SCGC-AAA259D14</name>
    <dbReference type="NCBI Taxonomy" id="1698261"/>
    <lineage>
        <taxon>Archaea</taxon>
        <taxon>Methanobacteriati</taxon>
        <taxon>Methanobacteriota</taxon>
        <taxon>candidate division MSBL1</taxon>
    </lineage>
</organism>
<gene>
    <name evidence="1" type="ORF">AKJ62_01930</name>
</gene>
<proteinExistence type="predicted"/>
<evidence type="ECO:0000313" key="2">
    <source>
        <dbReference type="Proteomes" id="UP000070589"/>
    </source>
</evidence>
<reference evidence="1 2" key="1">
    <citation type="journal article" date="2016" name="Sci. Rep.">
        <title>Metabolic traits of an uncultured archaeal lineage -MSBL1- from brine pools of the Red Sea.</title>
        <authorList>
            <person name="Mwirichia R."/>
            <person name="Alam I."/>
            <person name="Rashid M."/>
            <person name="Vinu M."/>
            <person name="Ba-Alawi W."/>
            <person name="Anthony Kamau A."/>
            <person name="Kamanda Ngugi D."/>
            <person name="Goker M."/>
            <person name="Klenk H.P."/>
            <person name="Bajic V."/>
            <person name="Stingl U."/>
        </authorList>
    </citation>
    <scope>NUCLEOTIDE SEQUENCE [LARGE SCALE GENOMIC DNA]</scope>
    <source>
        <strain evidence="1">SCGC-AAA259D14</strain>
    </source>
</reference>
<dbReference type="EMBL" id="LHXL01000016">
    <property type="protein sequence ID" value="KXA89994.1"/>
    <property type="molecule type" value="Genomic_DNA"/>
</dbReference>